<gene>
    <name evidence="2" type="ORF">MM171A00924_0011</name>
</gene>
<dbReference type="Gene3D" id="3.90.320.10">
    <property type="match status" value="1"/>
</dbReference>
<accession>A0A6M3LWC3</accession>
<dbReference type="InterPro" id="IPR038726">
    <property type="entry name" value="PDDEXK_AddAB-type"/>
</dbReference>
<dbReference type="EMBL" id="MT143661">
    <property type="protein sequence ID" value="QJA99656.1"/>
    <property type="molecule type" value="Genomic_DNA"/>
</dbReference>
<feature type="domain" description="PD-(D/E)XK endonuclease-like" evidence="1">
    <location>
        <begin position="165"/>
        <end position="236"/>
    </location>
</feature>
<organism evidence="2">
    <name type="scientific">viral metagenome</name>
    <dbReference type="NCBI Taxonomy" id="1070528"/>
    <lineage>
        <taxon>unclassified sequences</taxon>
        <taxon>metagenomes</taxon>
        <taxon>organismal metagenomes</taxon>
    </lineage>
</organism>
<protein>
    <recommendedName>
        <fullName evidence="1">PD-(D/E)XK endonuclease-like domain-containing protein</fullName>
    </recommendedName>
</protein>
<dbReference type="InterPro" id="IPR011604">
    <property type="entry name" value="PDDEXK-like_dom_sf"/>
</dbReference>
<evidence type="ECO:0000259" key="1">
    <source>
        <dbReference type="Pfam" id="PF12705"/>
    </source>
</evidence>
<sequence>MFNISYSKLSKLADSPRACYEYLTIDIKPTKEMLFGSLVDCILTTPEKISEVFHISDVPLPSKGIANIIDTLAQQNNDIASLDSIEDLDIFSIARMQDYYNNRGRDTIVAEVRAKGGDYFNDIINGLGKYIVSADDLLSANKVVEVLRTHPMSSVFLNSGVILYQHKLKFEDKIDDNTVTYNGIPDIIRITENQLQIIDLKTVNYNATDFARSLYKYKYYLQPPMYIDLVNKGFSFDKKLEVVFIFLVIGVQELLPIPYFVPEKSIEAGRSGWNQIKGSRQLSREFIWHSENNLWDYPYEIYRDRCATILIGNKDVE</sequence>
<name>A0A6M3LWC3_9ZZZZ</name>
<dbReference type="Pfam" id="PF12705">
    <property type="entry name" value="PDDEXK_1"/>
    <property type="match status" value="1"/>
</dbReference>
<dbReference type="AlphaFoldDB" id="A0A6M3LWC3"/>
<reference evidence="2" key="1">
    <citation type="submission" date="2020-03" db="EMBL/GenBank/DDBJ databases">
        <title>The deep terrestrial virosphere.</title>
        <authorList>
            <person name="Holmfeldt K."/>
            <person name="Nilsson E."/>
            <person name="Simone D."/>
            <person name="Lopez-Fernandez M."/>
            <person name="Wu X."/>
            <person name="de Brujin I."/>
            <person name="Lundin D."/>
            <person name="Andersson A."/>
            <person name="Bertilsson S."/>
            <person name="Dopson M."/>
        </authorList>
    </citation>
    <scope>NUCLEOTIDE SEQUENCE</scope>
    <source>
        <strain evidence="2">MM171A00924</strain>
    </source>
</reference>
<evidence type="ECO:0000313" key="2">
    <source>
        <dbReference type="EMBL" id="QJA99656.1"/>
    </source>
</evidence>
<proteinExistence type="predicted"/>